<dbReference type="GO" id="GO:0043772">
    <property type="term" value="F:acyl-phosphate glycerol-3-phosphate acyltransferase activity"/>
    <property type="evidence" value="ECO:0007669"/>
    <property type="project" value="UniProtKB-UniRule"/>
</dbReference>
<reference evidence="11 12" key="1">
    <citation type="submission" date="2019-03" db="EMBL/GenBank/DDBJ databases">
        <title>The complete genome sequence of Neokomagataea sp. Jb2 NBRC113641.</title>
        <authorList>
            <person name="Chua K.-O."/>
            <person name="Chan K.-G."/>
            <person name="See-Too W.-S."/>
        </authorList>
    </citation>
    <scope>NUCLEOTIDE SEQUENCE [LARGE SCALE GENOMIC DNA]</scope>
    <source>
        <strain evidence="11 12">Jb2</strain>
    </source>
</reference>
<comment type="subunit">
    <text evidence="10">Probably interacts with PlsX.</text>
</comment>
<evidence type="ECO:0000256" key="2">
    <source>
        <dbReference type="ARBA" id="ARBA00022516"/>
    </source>
</evidence>
<keyword evidence="2 10" id="KW-0444">Lipid biosynthesis</keyword>
<feature type="transmembrane region" description="Helical" evidence="10">
    <location>
        <begin position="58"/>
        <end position="81"/>
    </location>
</feature>
<evidence type="ECO:0000256" key="9">
    <source>
        <dbReference type="ARBA" id="ARBA00023264"/>
    </source>
</evidence>
<dbReference type="GO" id="GO:0008654">
    <property type="term" value="P:phospholipid biosynthetic process"/>
    <property type="evidence" value="ECO:0007669"/>
    <property type="project" value="UniProtKB-UniRule"/>
</dbReference>
<keyword evidence="1 10" id="KW-1003">Cell membrane</keyword>
<keyword evidence="4 10" id="KW-0812">Transmembrane</keyword>
<evidence type="ECO:0000256" key="1">
    <source>
        <dbReference type="ARBA" id="ARBA00022475"/>
    </source>
</evidence>
<evidence type="ECO:0000256" key="5">
    <source>
        <dbReference type="ARBA" id="ARBA00022989"/>
    </source>
</evidence>
<accession>A0A506ULS2</accession>
<protein>
    <recommendedName>
        <fullName evidence="10">Glycerol-3-phosphate acyltransferase</fullName>
    </recommendedName>
    <alternativeName>
        <fullName evidence="10">Acyl-PO4 G3P acyltransferase</fullName>
    </alternativeName>
    <alternativeName>
        <fullName evidence="10">Acyl-phosphate--glycerol-3-phosphate acyltransferase</fullName>
    </alternativeName>
    <alternativeName>
        <fullName evidence="10">G3P acyltransferase</fullName>
        <shortName evidence="10">GPAT</shortName>
        <ecNumber evidence="10">2.3.1.275</ecNumber>
    </alternativeName>
    <alternativeName>
        <fullName evidence="10">Lysophosphatidic acid synthase</fullName>
        <shortName evidence="10">LPA synthase</shortName>
    </alternativeName>
</protein>
<keyword evidence="3 10" id="KW-0808">Transferase</keyword>
<dbReference type="Proteomes" id="UP000315037">
    <property type="component" value="Unassembled WGS sequence"/>
</dbReference>
<evidence type="ECO:0000313" key="12">
    <source>
        <dbReference type="Proteomes" id="UP000315037"/>
    </source>
</evidence>
<organism evidence="11 12">
    <name type="scientific">Oecophyllibacter saccharovorans</name>
    <dbReference type="NCBI Taxonomy" id="2558360"/>
    <lineage>
        <taxon>Bacteria</taxon>
        <taxon>Pseudomonadati</taxon>
        <taxon>Pseudomonadota</taxon>
        <taxon>Alphaproteobacteria</taxon>
        <taxon>Acetobacterales</taxon>
        <taxon>Acetobacteraceae</taxon>
        <taxon>Oecophyllibacter</taxon>
    </lineage>
</organism>
<dbReference type="SMART" id="SM01207">
    <property type="entry name" value="G3P_acyltransf"/>
    <property type="match status" value="1"/>
</dbReference>
<comment type="subcellular location">
    <subcellularLocation>
        <location evidence="10">Cell membrane</location>
        <topology evidence="10">Multi-pass membrane protein</topology>
    </subcellularLocation>
</comment>
<evidence type="ECO:0000256" key="6">
    <source>
        <dbReference type="ARBA" id="ARBA00023098"/>
    </source>
</evidence>
<gene>
    <name evidence="10 11" type="primary">plsY</name>
    <name evidence="11" type="ORF">E3202_07175</name>
</gene>
<comment type="function">
    <text evidence="10">Catalyzes the transfer of an acyl group from acyl-phosphate (acyl-PO(4)) to glycerol-3-phosphate (G3P) to form lysophosphatidic acid (LPA). This enzyme utilizes acyl-phosphate as fatty acyl donor, but not acyl-CoA or acyl-ACP.</text>
</comment>
<keyword evidence="8 10" id="KW-0594">Phospholipid biosynthesis</keyword>
<feature type="transmembrane region" description="Helical" evidence="10">
    <location>
        <begin position="125"/>
        <end position="144"/>
    </location>
</feature>
<name>A0A506ULS2_9PROT</name>
<dbReference type="GO" id="GO:0005886">
    <property type="term" value="C:plasma membrane"/>
    <property type="evidence" value="ECO:0007669"/>
    <property type="project" value="UniProtKB-SubCell"/>
</dbReference>
<evidence type="ECO:0000256" key="8">
    <source>
        <dbReference type="ARBA" id="ARBA00023209"/>
    </source>
</evidence>
<keyword evidence="5 10" id="KW-1133">Transmembrane helix</keyword>
<evidence type="ECO:0000256" key="3">
    <source>
        <dbReference type="ARBA" id="ARBA00022679"/>
    </source>
</evidence>
<dbReference type="UniPathway" id="UPA00085"/>
<keyword evidence="11" id="KW-0012">Acyltransferase</keyword>
<dbReference type="RefSeq" id="WP_165600892.1">
    <property type="nucleotide sequence ID" value="NZ_SORZ01000002.1"/>
</dbReference>
<keyword evidence="12" id="KW-1185">Reference proteome</keyword>
<dbReference type="AlphaFoldDB" id="A0A506ULS2"/>
<comment type="catalytic activity">
    <reaction evidence="10">
        <text>an acyl phosphate + sn-glycerol 3-phosphate = a 1-acyl-sn-glycero-3-phosphate + phosphate</text>
        <dbReference type="Rhea" id="RHEA:34075"/>
        <dbReference type="ChEBI" id="CHEBI:43474"/>
        <dbReference type="ChEBI" id="CHEBI:57597"/>
        <dbReference type="ChEBI" id="CHEBI:57970"/>
        <dbReference type="ChEBI" id="CHEBI:59918"/>
        <dbReference type="EC" id="2.3.1.275"/>
    </reaction>
</comment>
<dbReference type="EC" id="2.3.1.275" evidence="10"/>
<dbReference type="EMBL" id="SORZ01000002">
    <property type="protein sequence ID" value="TPW34279.1"/>
    <property type="molecule type" value="Genomic_DNA"/>
</dbReference>
<dbReference type="InterPro" id="IPR003811">
    <property type="entry name" value="G3P_acylTferase_PlsY"/>
</dbReference>
<feature type="transmembrane region" description="Helical" evidence="10">
    <location>
        <begin position="150"/>
        <end position="170"/>
    </location>
</feature>
<proteinExistence type="inferred from homology"/>
<comment type="pathway">
    <text evidence="10">Lipid metabolism; phospholipid metabolism.</text>
</comment>
<feature type="transmembrane region" description="Helical" evidence="10">
    <location>
        <begin position="6"/>
        <end position="28"/>
    </location>
</feature>
<dbReference type="Pfam" id="PF02660">
    <property type="entry name" value="G3P_acyltransf"/>
    <property type="match status" value="1"/>
</dbReference>
<comment type="caution">
    <text evidence="11">The sequence shown here is derived from an EMBL/GenBank/DDBJ whole genome shotgun (WGS) entry which is preliminary data.</text>
</comment>
<comment type="similarity">
    <text evidence="10">Belongs to the PlsY family.</text>
</comment>
<keyword evidence="9 10" id="KW-1208">Phospholipid metabolism</keyword>
<feature type="transmembrane region" description="Helical" evidence="10">
    <location>
        <begin position="93"/>
        <end position="113"/>
    </location>
</feature>
<dbReference type="PANTHER" id="PTHR30309:SF0">
    <property type="entry name" value="GLYCEROL-3-PHOSPHATE ACYLTRANSFERASE-RELATED"/>
    <property type="match status" value="1"/>
</dbReference>
<sequence length="220" mass="22891">MTLSTSGALLLTALIAYFLGSIPFGLILTRLSGAGDIRQIGSGNIGATNVLRTGRRGIAAATLFLDAFKGLAAVTLARLVWPVAEGPHLLETAMGIAAICVVLGHCFPVWLHFRGGKGVATGIGALWGLCWPVGLACTLIWVLGVKISRISSVGALGAFLAAPLLTVLFCRQPPLSPLALSVDVLALIVLCRHKDNFLRLARGAEPRVGRAPSDPTLPDA</sequence>
<evidence type="ECO:0000256" key="10">
    <source>
        <dbReference type="HAMAP-Rule" id="MF_01043"/>
    </source>
</evidence>
<dbReference type="NCBIfam" id="TIGR00023">
    <property type="entry name" value="glycerol-3-phosphate 1-O-acyltransferase PlsY"/>
    <property type="match status" value="1"/>
</dbReference>
<evidence type="ECO:0000256" key="4">
    <source>
        <dbReference type="ARBA" id="ARBA00022692"/>
    </source>
</evidence>
<dbReference type="PANTHER" id="PTHR30309">
    <property type="entry name" value="INNER MEMBRANE PROTEIN YGIH"/>
    <property type="match status" value="1"/>
</dbReference>
<dbReference type="HAMAP" id="MF_01043">
    <property type="entry name" value="PlsY"/>
    <property type="match status" value="1"/>
</dbReference>
<keyword evidence="7 10" id="KW-0472">Membrane</keyword>
<evidence type="ECO:0000313" key="11">
    <source>
        <dbReference type="EMBL" id="TPW34279.1"/>
    </source>
</evidence>
<evidence type="ECO:0000256" key="7">
    <source>
        <dbReference type="ARBA" id="ARBA00023136"/>
    </source>
</evidence>
<keyword evidence="6 10" id="KW-0443">Lipid metabolism</keyword>